<organism evidence="1 2">
    <name type="scientific">Aerococcus agrisoli</name>
    <dbReference type="NCBI Taxonomy" id="2487350"/>
    <lineage>
        <taxon>Bacteria</taxon>
        <taxon>Bacillati</taxon>
        <taxon>Bacillota</taxon>
        <taxon>Bacilli</taxon>
        <taxon>Lactobacillales</taxon>
        <taxon>Aerococcaceae</taxon>
        <taxon>Aerococcus</taxon>
    </lineage>
</organism>
<name>A0A3N4GQE5_9LACT</name>
<dbReference type="Pfam" id="PF06279">
    <property type="entry name" value="DUF1033"/>
    <property type="match status" value="1"/>
</dbReference>
<sequence>MGFQVYQTEGFEEPWWFNDDWHEDVVSVYTTDSIEEASKKYAQETLQLNKLFPKYRSRVAGMAAFWQPGELSWCEPCANDEQVYHSLVIFEDNQPLSDNMVAELTALLNQYPGLNDQEI</sequence>
<proteinExistence type="predicted"/>
<protein>
    <submittedName>
        <fullName evidence="1">DUF1033 family protein</fullName>
    </submittedName>
</protein>
<accession>A0A3N4GQE5</accession>
<dbReference type="AlphaFoldDB" id="A0A3N4GQE5"/>
<dbReference type="RefSeq" id="WP_123779446.1">
    <property type="nucleotide sequence ID" value="NZ_RKMG01000005.1"/>
</dbReference>
<gene>
    <name evidence="1" type="ORF">EF384_02670</name>
</gene>
<dbReference type="Proteomes" id="UP000273977">
    <property type="component" value="Unassembled WGS sequence"/>
</dbReference>
<dbReference type="OrthoDB" id="2389779at2"/>
<reference evidence="1 2" key="1">
    <citation type="submission" date="2018-11" db="EMBL/GenBank/DDBJ databases">
        <title>Aerococcus sp. SJQ22, whole genome shotgun sequence.</title>
        <authorList>
            <person name="Sun L."/>
            <person name="Gao X."/>
            <person name="Chen W."/>
            <person name="Huang K."/>
        </authorList>
    </citation>
    <scope>NUCLEOTIDE SEQUENCE [LARGE SCALE GENOMIC DNA]</scope>
    <source>
        <strain evidence="1 2">SJQ22</strain>
    </source>
</reference>
<evidence type="ECO:0000313" key="1">
    <source>
        <dbReference type="EMBL" id="RPA61301.1"/>
    </source>
</evidence>
<dbReference type="EMBL" id="RKMG01000005">
    <property type="protein sequence ID" value="RPA61301.1"/>
    <property type="molecule type" value="Genomic_DNA"/>
</dbReference>
<dbReference type="InterPro" id="IPR010434">
    <property type="entry name" value="DUF1033"/>
</dbReference>
<comment type="caution">
    <text evidence="1">The sequence shown here is derived from an EMBL/GenBank/DDBJ whole genome shotgun (WGS) entry which is preliminary data.</text>
</comment>
<evidence type="ECO:0000313" key="2">
    <source>
        <dbReference type="Proteomes" id="UP000273977"/>
    </source>
</evidence>
<keyword evidence="2" id="KW-1185">Reference proteome</keyword>